<reference evidence="1" key="1">
    <citation type="submission" date="2022-11" db="EMBL/GenBank/DDBJ databases">
        <title>Marinomonas sp. nov., isolated from marine algae.</title>
        <authorList>
            <person name="Choi D.G."/>
            <person name="Kim J.M."/>
            <person name="Lee J.K."/>
            <person name="Baek J.H."/>
            <person name="Jeon C.O."/>
        </authorList>
    </citation>
    <scope>NUCLEOTIDE SEQUENCE</scope>
    <source>
        <strain evidence="1">KJ51-3</strain>
    </source>
</reference>
<organism evidence="1 2">
    <name type="scientific">Marinomonas rhodophyticola</name>
    <dbReference type="NCBI Taxonomy" id="2992803"/>
    <lineage>
        <taxon>Bacteria</taxon>
        <taxon>Pseudomonadati</taxon>
        <taxon>Pseudomonadota</taxon>
        <taxon>Gammaproteobacteria</taxon>
        <taxon>Oceanospirillales</taxon>
        <taxon>Oceanospirillaceae</taxon>
        <taxon>Marinomonas</taxon>
    </lineage>
</organism>
<evidence type="ECO:0000313" key="2">
    <source>
        <dbReference type="Proteomes" id="UP001431181"/>
    </source>
</evidence>
<dbReference type="RefSeq" id="WP_265219875.1">
    <property type="nucleotide sequence ID" value="NZ_JAPEUL010000009.1"/>
</dbReference>
<evidence type="ECO:0000313" key="1">
    <source>
        <dbReference type="EMBL" id="MCW4630524.1"/>
    </source>
</evidence>
<name>A0ABT3KIZ9_9GAMM</name>
<protein>
    <submittedName>
        <fullName evidence="1">Abi family protein</fullName>
    </submittedName>
</protein>
<sequence length="216" mass="25128">MPYTAIEHALSINRFSTYRQAVIRSIGKSCNTTTLKLYEWNAELSSRFFFPIHIYEVAIRNAISDAISIRYGSDWPTNAVFQNSLNHLDKHTLQSALSNGYHGVSKLLPEIKFVWFENMLTSRHDGRIWKPYITKTFPNAPTYMTPQEIRKALKDACYTIRKFRNRCGHHEPIFNSASLHDVYPHIRESLNWRCPTTSNWMDSKQSVSELLCKPVI</sequence>
<proteinExistence type="predicted"/>
<gene>
    <name evidence="1" type="ORF">ONZ52_16935</name>
</gene>
<accession>A0ABT3KIZ9</accession>
<dbReference type="Proteomes" id="UP001431181">
    <property type="component" value="Unassembled WGS sequence"/>
</dbReference>
<keyword evidence="2" id="KW-1185">Reference proteome</keyword>
<comment type="caution">
    <text evidence="1">The sequence shown here is derived from an EMBL/GenBank/DDBJ whole genome shotgun (WGS) entry which is preliminary data.</text>
</comment>
<dbReference type="EMBL" id="JAPEUL010000009">
    <property type="protein sequence ID" value="MCW4630524.1"/>
    <property type="molecule type" value="Genomic_DNA"/>
</dbReference>